<feature type="domain" description="START" evidence="6">
    <location>
        <begin position="145"/>
        <end position="233"/>
    </location>
</feature>
<dbReference type="GO" id="GO:0008289">
    <property type="term" value="F:lipid binding"/>
    <property type="evidence" value="ECO:0007669"/>
    <property type="project" value="InterPro"/>
</dbReference>
<keyword evidence="1" id="KW-0479">Metal-binding</keyword>
<dbReference type="Gene3D" id="3.30.40.10">
    <property type="entry name" value="Zinc/RING finger domain, C3HC4 (zinc finger)"/>
    <property type="match status" value="1"/>
</dbReference>
<evidence type="ECO:0000259" key="5">
    <source>
        <dbReference type="PROSITE" id="PS50178"/>
    </source>
</evidence>
<dbReference type="InterPro" id="IPR000306">
    <property type="entry name" value="Znf_FYVE"/>
</dbReference>
<dbReference type="SUPFAM" id="SSF57903">
    <property type="entry name" value="FYVE/PHD zinc finger"/>
    <property type="match status" value="1"/>
</dbReference>
<dbReference type="PROSITE" id="PS50848">
    <property type="entry name" value="START"/>
    <property type="match status" value="1"/>
</dbReference>
<dbReference type="GeneID" id="20808948"/>
<dbReference type="PANTHER" id="PTHR13510">
    <property type="entry name" value="FYVE-FINGER-CONTAINING RAB5 EFFECTOR PROTEIN RABENOSYN-5-RELATED"/>
    <property type="match status" value="1"/>
</dbReference>
<keyword evidence="3" id="KW-0862">Zinc</keyword>
<keyword evidence="2 4" id="KW-0863">Zinc-finger</keyword>
<dbReference type="EMBL" id="KI913127">
    <property type="protein sequence ID" value="ETV79712.1"/>
    <property type="molecule type" value="Genomic_DNA"/>
</dbReference>
<dbReference type="RefSeq" id="XP_009830648.1">
    <property type="nucleotide sequence ID" value="XM_009832346.1"/>
</dbReference>
<sequence length="415" mass="46132">MTTKLPLPRDFFRCPPLSASDTEAFKKLSRRASTELAICARLTKGPIEWTEDVTEPGLVMYAGVDSAGTDVFTYASVTDVNGTLDEVAAMFYAATGSTEHSRHPAKHILDSHRLYTVVKPSPAFPRHAIHMRWMVMETPMKGLGVVSPRDFCVLESHHDVELDSRRGWVRSVVSVELDCCPPLDHVLGFVRGEFLRSGHVVVETDRPGVLQVTHIVQLDLKLHAPQWMLKRGVRARCRGVLAIDLLLRERRLSRSGSFLAPAELVAKDSRSTCALCHHTFGMLHHKTNCRKCGDVVCSRCSKIWSVPLLNAVTALRVCTSCSLSASSPTVIGQRGARFTTNSAESTSPRHRTTTHPSVHVVYYSNRNEDACNFAQNVRLRAATADNSDIAMLEDSMWRRRQQSLSSEVDPDGWST</sequence>
<dbReference type="SMART" id="SM00064">
    <property type="entry name" value="FYVE"/>
    <property type="match status" value="1"/>
</dbReference>
<dbReference type="InterPro" id="IPR023393">
    <property type="entry name" value="START-like_dom_sf"/>
</dbReference>
<evidence type="ECO:0000256" key="4">
    <source>
        <dbReference type="PROSITE-ProRule" id="PRU00091"/>
    </source>
</evidence>
<dbReference type="InterPro" id="IPR011011">
    <property type="entry name" value="Znf_FYVE_PHD"/>
</dbReference>
<evidence type="ECO:0000256" key="1">
    <source>
        <dbReference type="ARBA" id="ARBA00022723"/>
    </source>
</evidence>
<evidence type="ECO:0000256" key="3">
    <source>
        <dbReference type="ARBA" id="ARBA00022833"/>
    </source>
</evidence>
<dbReference type="Pfam" id="PF01852">
    <property type="entry name" value="START"/>
    <property type="match status" value="1"/>
</dbReference>
<dbReference type="InterPro" id="IPR017455">
    <property type="entry name" value="Znf_FYVE-rel"/>
</dbReference>
<evidence type="ECO:0000313" key="7">
    <source>
        <dbReference type="EMBL" id="ETV79712.1"/>
    </source>
</evidence>
<gene>
    <name evidence="7" type="ORF">H257_06952</name>
</gene>
<dbReference type="AlphaFoldDB" id="W4GJ52"/>
<dbReference type="Pfam" id="PF01363">
    <property type="entry name" value="FYVE"/>
    <property type="match status" value="1"/>
</dbReference>
<dbReference type="VEuPathDB" id="FungiDB:H257_06952"/>
<dbReference type="CDD" id="cd00065">
    <property type="entry name" value="FYVE_like_SF"/>
    <property type="match status" value="1"/>
</dbReference>
<name>W4GJ52_APHAT</name>
<dbReference type="OrthoDB" id="78667at2759"/>
<dbReference type="Gene3D" id="3.30.530.20">
    <property type="match status" value="1"/>
</dbReference>
<dbReference type="InterPro" id="IPR002913">
    <property type="entry name" value="START_lipid-bd_dom"/>
</dbReference>
<proteinExistence type="predicted"/>
<evidence type="ECO:0008006" key="8">
    <source>
        <dbReference type="Google" id="ProtNLM"/>
    </source>
</evidence>
<organism evidence="7">
    <name type="scientific">Aphanomyces astaci</name>
    <name type="common">Crayfish plague agent</name>
    <dbReference type="NCBI Taxonomy" id="112090"/>
    <lineage>
        <taxon>Eukaryota</taxon>
        <taxon>Sar</taxon>
        <taxon>Stramenopiles</taxon>
        <taxon>Oomycota</taxon>
        <taxon>Saprolegniomycetes</taxon>
        <taxon>Saprolegniales</taxon>
        <taxon>Verrucalvaceae</taxon>
        <taxon>Aphanomyces</taxon>
    </lineage>
</organism>
<evidence type="ECO:0000259" key="6">
    <source>
        <dbReference type="PROSITE" id="PS50848"/>
    </source>
</evidence>
<dbReference type="PROSITE" id="PS50178">
    <property type="entry name" value="ZF_FYVE"/>
    <property type="match status" value="1"/>
</dbReference>
<dbReference type="PANTHER" id="PTHR13510:SF44">
    <property type="entry name" value="RABENOSYN-5"/>
    <property type="match status" value="1"/>
</dbReference>
<dbReference type="GO" id="GO:0008270">
    <property type="term" value="F:zinc ion binding"/>
    <property type="evidence" value="ECO:0007669"/>
    <property type="project" value="UniProtKB-KW"/>
</dbReference>
<accession>W4GJ52</accession>
<feature type="domain" description="FYVE-type" evidence="5">
    <location>
        <begin position="267"/>
        <end position="326"/>
    </location>
</feature>
<protein>
    <recommendedName>
        <fullName evidence="8">FYVE-type domain-containing protein</fullName>
    </recommendedName>
</protein>
<reference evidence="7" key="1">
    <citation type="submission" date="2013-12" db="EMBL/GenBank/DDBJ databases">
        <title>The Genome Sequence of Aphanomyces astaci APO3.</title>
        <authorList>
            <consortium name="The Broad Institute Genomics Platform"/>
            <person name="Russ C."/>
            <person name="Tyler B."/>
            <person name="van West P."/>
            <person name="Dieguez-Uribeondo J."/>
            <person name="Young S.K."/>
            <person name="Zeng Q."/>
            <person name="Gargeya S."/>
            <person name="Fitzgerald M."/>
            <person name="Abouelleil A."/>
            <person name="Alvarado L."/>
            <person name="Chapman S.B."/>
            <person name="Gainer-Dewar J."/>
            <person name="Goldberg J."/>
            <person name="Griggs A."/>
            <person name="Gujja S."/>
            <person name="Hansen M."/>
            <person name="Howarth C."/>
            <person name="Imamovic A."/>
            <person name="Ireland A."/>
            <person name="Larimer J."/>
            <person name="McCowan C."/>
            <person name="Murphy C."/>
            <person name="Pearson M."/>
            <person name="Poon T.W."/>
            <person name="Priest M."/>
            <person name="Roberts A."/>
            <person name="Saif S."/>
            <person name="Shea T."/>
            <person name="Sykes S."/>
            <person name="Wortman J."/>
            <person name="Nusbaum C."/>
            <person name="Birren B."/>
        </authorList>
    </citation>
    <scope>NUCLEOTIDE SEQUENCE [LARGE SCALE GENOMIC DNA]</scope>
    <source>
        <strain evidence="7">APO3</strain>
    </source>
</reference>
<dbReference type="SUPFAM" id="SSF55961">
    <property type="entry name" value="Bet v1-like"/>
    <property type="match status" value="1"/>
</dbReference>
<evidence type="ECO:0000256" key="2">
    <source>
        <dbReference type="ARBA" id="ARBA00022771"/>
    </source>
</evidence>
<dbReference type="InterPro" id="IPR013083">
    <property type="entry name" value="Znf_RING/FYVE/PHD"/>
</dbReference>
<dbReference type="InterPro" id="IPR052727">
    <property type="entry name" value="Rab4/Rab5_effector"/>
</dbReference>